<feature type="transmembrane region" description="Helical" evidence="8">
    <location>
        <begin position="160"/>
        <end position="179"/>
    </location>
</feature>
<dbReference type="PANTHER" id="PTHR30472:SF27">
    <property type="entry name" value="PETROBACTIN IMPORT SYSTEM PERMEASE PROTEIN YCLN"/>
    <property type="match status" value="1"/>
</dbReference>
<keyword evidence="10" id="KW-1185">Reference proteome</keyword>
<dbReference type="KEGG" id="avu:BK816_07900"/>
<feature type="transmembrane region" description="Helical" evidence="8">
    <location>
        <begin position="56"/>
        <end position="75"/>
    </location>
</feature>
<dbReference type="InterPro" id="IPR037294">
    <property type="entry name" value="ABC_BtuC-like"/>
</dbReference>
<evidence type="ECO:0000256" key="5">
    <source>
        <dbReference type="ARBA" id="ARBA00022692"/>
    </source>
</evidence>
<feature type="transmembrane region" description="Helical" evidence="8">
    <location>
        <begin position="109"/>
        <end position="131"/>
    </location>
</feature>
<organism evidence="9 10">
    <name type="scientific">Boudabousia tangfeifanii</name>
    <dbReference type="NCBI Taxonomy" id="1912795"/>
    <lineage>
        <taxon>Bacteria</taxon>
        <taxon>Bacillati</taxon>
        <taxon>Actinomycetota</taxon>
        <taxon>Actinomycetes</taxon>
        <taxon>Actinomycetales</taxon>
        <taxon>Actinomycetaceae</taxon>
        <taxon>Boudabousia</taxon>
    </lineage>
</organism>
<feature type="transmembrane region" description="Helical" evidence="8">
    <location>
        <begin position="24"/>
        <end position="44"/>
    </location>
</feature>
<keyword evidence="7 8" id="KW-0472">Membrane</keyword>
<gene>
    <name evidence="9" type="ORF">BK816_07900</name>
</gene>
<keyword evidence="4" id="KW-1003">Cell membrane</keyword>
<evidence type="ECO:0000256" key="7">
    <source>
        <dbReference type="ARBA" id="ARBA00023136"/>
    </source>
</evidence>
<dbReference type="EMBL" id="CP017812">
    <property type="protein sequence ID" value="AOZ73544.1"/>
    <property type="molecule type" value="Genomic_DNA"/>
</dbReference>
<keyword evidence="6 8" id="KW-1133">Transmembrane helix</keyword>
<evidence type="ECO:0000313" key="10">
    <source>
        <dbReference type="Proteomes" id="UP000176288"/>
    </source>
</evidence>
<feature type="transmembrane region" description="Helical" evidence="8">
    <location>
        <begin position="269"/>
        <end position="288"/>
    </location>
</feature>
<dbReference type="InterPro" id="IPR000522">
    <property type="entry name" value="ABC_transptr_permease_BtuC"/>
</dbReference>
<dbReference type="SUPFAM" id="SSF81345">
    <property type="entry name" value="ABC transporter involved in vitamin B12 uptake, BtuC"/>
    <property type="match status" value="1"/>
</dbReference>
<evidence type="ECO:0000256" key="1">
    <source>
        <dbReference type="ARBA" id="ARBA00004651"/>
    </source>
</evidence>
<sequence length="294" mass="31242">MLSFLSLLVGVGETSSYLVWLSRWPRTAAALLAGASLAVAGFLLQLLTRNRFVEPATVGTNEAASLGLVLIAIVAPGAPVFWKMLAATVFALIGTGIFLLIVQRVKTRSLFTVPLVGIMLGSVIGAVATFLAYRFDLLQALGGWRLGSFASVLKGRYELLWLVAIAAVIMYLAADRFTLLSLGEDLAINAGVRTNQVRWLGLALVAIVSAINVVTIGSIPFLGLVVPGLAAHYLGENTRFALPWVALGGATLTLACDLIGRLIRFPFEIPVGTILGVLGGVIFIVMLLQRNRRG</sequence>
<evidence type="ECO:0000313" key="9">
    <source>
        <dbReference type="EMBL" id="AOZ73544.1"/>
    </source>
</evidence>
<evidence type="ECO:0000256" key="3">
    <source>
        <dbReference type="ARBA" id="ARBA00022448"/>
    </source>
</evidence>
<evidence type="ECO:0000256" key="6">
    <source>
        <dbReference type="ARBA" id="ARBA00022989"/>
    </source>
</evidence>
<evidence type="ECO:0000256" key="4">
    <source>
        <dbReference type="ARBA" id="ARBA00022475"/>
    </source>
</evidence>
<dbReference type="STRING" id="1912795.BK816_07900"/>
<evidence type="ECO:0000256" key="8">
    <source>
        <dbReference type="SAM" id="Phobius"/>
    </source>
</evidence>
<keyword evidence="3" id="KW-0813">Transport</keyword>
<dbReference type="CDD" id="cd06550">
    <property type="entry name" value="TM_ABC_iron-siderophores_like"/>
    <property type="match status" value="1"/>
</dbReference>
<dbReference type="GO" id="GO:0022857">
    <property type="term" value="F:transmembrane transporter activity"/>
    <property type="evidence" value="ECO:0007669"/>
    <property type="project" value="InterPro"/>
</dbReference>
<keyword evidence="5 8" id="KW-0812">Transmembrane</keyword>
<name>A0A1D9MMM8_9ACTO</name>
<dbReference type="Gene3D" id="1.10.3470.10">
    <property type="entry name" value="ABC transporter involved in vitamin B12 uptake, BtuC"/>
    <property type="match status" value="1"/>
</dbReference>
<protein>
    <submittedName>
        <fullName evidence="9">Iron ABC transporter permease</fullName>
    </submittedName>
</protein>
<dbReference type="GO" id="GO:0033214">
    <property type="term" value="P:siderophore-iron import into cell"/>
    <property type="evidence" value="ECO:0007669"/>
    <property type="project" value="TreeGrafter"/>
</dbReference>
<feature type="transmembrane region" description="Helical" evidence="8">
    <location>
        <begin position="81"/>
        <end position="102"/>
    </location>
</feature>
<comment type="subcellular location">
    <subcellularLocation>
        <location evidence="1">Cell membrane</location>
        <topology evidence="1">Multi-pass membrane protein</topology>
    </subcellularLocation>
</comment>
<dbReference type="AlphaFoldDB" id="A0A1D9MMM8"/>
<reference evidence="9 10" key="1">
    <citation type="submission" date="2016-10" db="EMBL/GenBank/DDBJ databases">
        <title>Actinomyces aegypiusis sp. nov., isolated from the Aegypius monachus in Qinghai Tibet Plateau China.</title>
        <authorList>
            <person name="Wang Y."/>
        </authorList>
    </citation>
    <scope>NUCLEOTIDE SEQUENCE [LARGE SCALE GENOMIC DNA]</scope>
    <source>
        <strain evidence="9 10">VUL4_3</strain>
    </source>
</reference>
<dbReference type="Pfam" id="PF01032">
    <property type="entry name" value="FecCD"/>
    <property type="match status" value="1"/>
</dbReference>
<dbReference type="GO" id="GO:0005886">
    <property type="term" value="C:plasma membrane"/>
    <property type="evidence" value="ECO:0007669"/>
    <property type="project" value="UniProtKB-SubCell"/>
</dbReference>
<dbReference type="PANTHER" id="PTHR30472">
    <property type="entry name" value="FERRIC ENTEROBACTIN TRANSPORT SYSTEM PERMEASE PROTEIN"/>
    <property type="match status" value="1"/>
</dbReference>
<comment type="similarity">
    <text evidence="2">Belongs to the binding-protein-dependent transport system permease family. FecCD subfamily.</text>
</comment>
<dbReference type="Proteomes" id="UP000176288">
    <property type="component" value="Chromosome"/>
</dbReference>
<feature type="transmembrane region" description="Helical" evidence="8">
    <location>
        <begin position="241"/>
        <end position="263"/>
    </location>
</feature>
<evidence type="ECO:0000256" key="2">
    <source>
        <dbReference type="ARBA" id="ARBA00007935"/>
    </source>
</evidence>
<accession>A0A1D9MMM8</accession>
<proteinExistence type="inferred from homology"/>
<feature type="transmembrane region" description="Helical" evidence="8">
    <location>
        <begin position="199"/>
        <end position="229"/>
    </location>
</feature>